<dbReference type="InterPro" id="IPR001647">
    <property type="entry name" value="HTH_TetR"/>
</dbReference>
<evidence type="ECO:0000313" key="6">
    <source>
        <dbReference type="EMBL" id="REH54084.1"/>
    </source>
</evidence>
<dbReference type="RefSeq" id="WP_116173175.1">
    <property type="nucleotide sequence ID" value="NZ_CP144375.1"/>
</dbReference>
<reference evidence="6 7" key="1">
    <citation type="submission" date="2018-08" db="EMBL/GenBank/DDBJ databases">
        <title>Genomic Encyclopedia of Archaeal and Bacterial Type Strains, Phase II (KMG-II): from individual species to whole genera.</title>
        <authorList>
            <person name="Goeker M."/>
        </authorList>
    </citation>
    <scope>NUCLEOTIDE SEQUENCE [LARGE SCALE GENOMIC DNA]</scope>
    <source>
        <strain evidence="6 7">DSM 45791</strain>
    </source>
</reference>
<dbReference type="PANTHER" id="PTHR30055">
    <property type="entry name" value="HTH-TYPE TRANSCRIPTIONAL REGULATOR RUTR"/>
    <property type="match status" value="1"/>
</dbReference>
<dbReference type="Gene3D" id="1.10.357.10">
    <property type="entry name" value="Tetracycline Repressor, domain 2"/>
    <property type="match status" value="1"/>
</dbReference>
<protein>
    <submittedName>
        <fullName evidence="6">AcrR family transcriptional regulator</fullName>
    </submittedName>
</protein>
<evidence type="ECO:0000256" key="1">
    <source>
        <dbReference type="ARBA" id="ARBA00023015"/>
    </source>
</evidence>
<dbReference type="OrthoDB" id="5177743at2"/>
<keyword evidence="1" id="KW-0805">Transcription regulation</keyword>
<dbReference type="SUPFAM" id="SSF46689">
    <property type="entry name" value="Homeodomain-like"/>
    <property type="match status" value="1"/>
</dbReference>
<proteinExistence type="predicted"/>
<dbReference type="Proteomes" id="UP000256269">
    <property type="component" value="Unassembled WGS sequence"/>
</dbReference>
<name>A0A3E0I5Q2_9PSEU</name>
<evidence type="ECO:0000256" key="3">
    <source>
        <dbReference type="ARBA" id="ARBA00023163"/>
    </source>
</evidence>
<feature type="domain" description="HTH tetR-type" evidence="5">
    <location>
        <begin position="4"/>
        <end position="64"/>
    </location>
</feature>
<evidence type="ECO:0000313" key="7">
    <source>
        <dbReference type="Proteomes" id="UP000256269"/>
    </source>
</evidence>
<dbReference type="PROSITE" id="PS50977">
    <property type="entry name" value="HTH_TETR_2"/>
    <property type="match status" value="1"/>
</dbReference>
<accession>A0A3E0I5Q2</accession>
<comment type="caution">
    <text evidence="6">The sequence shown here is derived from an EMBL/GenBank/DDBJ whole genome shotgun (WGS) entry which is preliminary data.</text>
</comment>
<gene>
    <name evidence="6" type="ORF">BCF44_102316</name>
</gene>
<keyword evidence="2 4" id="KW-0238">DNA-binding</keyword>
<feature type="DNA-binding region" description="H-T-H motif" evidence="4">
    <location>
        <begin position="27"/>
        <end position="46"/>
    </location>
</feature>
<dbReference type="PANTHER" id="PTHR30055:SF234">
    <property type="entry name" value="HTH-TYPE TRANSCRIPTIONAL REGULATOR BETI"/>
    <property type="match status" value="1"/>
</dbReference>
<evidence type="ECO:0000259" key="5">
    <source>
        <dbReference type="PROSITE" id="PS50977"/>
    </source>
</evidence>
<sequence>MEGKDPKRRLLEAAVDQLARTGVAGRSLRQLAADLGTSHRMLIYHFGSMEGLLVEIVREVEARQRAALADLDGSGTPEEVARAFWRRFTDPALYPNERLFFELYGQALQGRPGTEALLPEVVTAWLGPLTELGKSHGLSERDARISARLGVAVTRGLLLDLLATGDLGAVNAAMDRFVDLYVASLQ</sequence>
<keyword evidence="7" id="KW-1185">Reference proteome</keyword>
<dbReference type="Pfam" id="PF00440">
    <property type="entry name" value="TetR_N"/>
    <property type="match status" value="1"/>
</dbReference>
<dbReference type="AlphaFoldDB" id="A0A3E0I5Q2"/>
<dbReference type="GO" id="GO:0000976">
    <property type="term" value="F:transcription cis-regulatory region binding"/>
    <property type="evidence" value="ECO:0007669"/>
    <property type="project" value="TreeGrafter"/>
</dbReference>
<dbReference type="InterPro" id="IPR009057">
    <property type="entry name" value="Homeodomain-like_sf"/>
</dbReference>
<organism evidence="6 7">
    <name type="scientific">Kutzneria buriramensis</name>
    <dbReference type="NCBI Taxonomy" id="1045776"/>
    <lineage>
        <taxon>Bacteria</taxon>
        <taxon>Bacillati</taxon>
        <taxon>Actinomycetota</taxon>
        <taxon>Actinomycetes</taxon>
        <taxon>Pseudonocardiales</taxon>
        <taxon>Pseudonocardiaceae</taxon>
        <taxon>Kutzneria</taxon>
    </lineage>
</organism>
<keyword evidence="3" id="KW-0804">Transcription</keyword>
<dbReference type="EMBL" id="QUNO01000002">
    <property type="protein sequence ID" value="REH54084.1"/>
    <property type="molecule type" value="Genomic_DNA"/>
</dbReference>
<dbReference type="GO" id="GO:0003700">
    <property type="term" value="F:DNA-binding transcription factor activity"/>
    <property type="evidence" value="ECO:0007669"/>
    <property type="project" value="TreeGrafter"/>
</dbReference>
<evidence type="ECO:0000256" key="2">
    <source>
        <dbReference type="ARBA" id="ARBA00023125"/>
    </source>
</evidence>
<evidence type="ECO:0000256" key="4">
    <source>
        <dbReference type="PROSITE-ProRule" id="PRU00335"/>
    </source>
</evidence>
<dbReference type="InterPro" id="IPR050109">
    <property type="entry name" value="HTH-type_TetR-like_transc_reg"/>
</dbReference>